<comment type="caution">
    <text evidence="3">The sequence shown here is derived from an EMBL/GenBank/DDBJ whole genome shotgun (WGS) entry which is preliminary data.</text>
</comment>
<reference evidence="4" key="1">
    <citation type="journal article" date="2019" name="Int. J. Syst. Evol. Microbiol.">
        <title>The Global Catalogue of Microorganisms (GCM) 10K type strain sequencing project: providing services to taxonomists for standard genome sequencing and annotation.</title>
        <authorList>
            <consortium name="The Broad Institute Genomics Platform"/>
            <consortium name="The Broad Institute Genome Sequencing Center for Infectious Disease"/>
            <person name="Wu L."/>
            <person name="Ma J."/>
        </authorList>
    </citation>
    <scope>NUCLEOTIDE SEQUENCE [LARGE SCALE GENOMIC DNA]</scope>
    <source>
        <strain evidence="4">JCM 17919</strain>
    </source>
</reference>
<dbReference type="RefSeq" id="WP_345255029.1">
    <property type="nucleotide sequence ID" value="NZ_BAABGY010000006.1"/>
</dbReference>
<dbReference type="InterPro" id="IPR029046">
    <property type="entry name" value="LolA/LolB/LppX"/>
</dbReference>
<dbReference type="EMBL" id="BAABGY010000006">
    <property type="protein sequence ID" value="GAA4327452.1"/>
    <property type="molecule type" value="Genomic_DNA"/>
</dbReference>
<evidence type="ECO:0000256" key="1">
    <source>
        <dbReference type="ARBA" id="ARBA00022729"/>
    </source>
</evidence>
<feature type="signal peptide" evidence="2">
    <location>
        <begin position="1"/>
        <end position="19"/>
    </location>
</feature>
<dbReference type="SUPFAM" id="SSF89392">
    <property type="entry name" value="Prokaryotic lipoproteins and lipoprotein localization factors"/>
    <property type="match status" value="1"/>
</dbReference>
<gene>
    <name evidence="3" type="ORF">GCM10023184_16740</name>
</gene>
<dbReference type="InterPro" id="IPR004564">
    <property type="entry name" value="OM_lipoprot_carrier_LolA-like"/>
</dbReference>
<protein>
    <recommendedName>
        <fullName evidence="5">Outer membrane lipoprotein carrier protein LolA</fullName>
    </recommendedName>
</protein>
<keyword evidence="1 2" id="KW-0732">Signal</keyword>
<dbReference type="Pfam" id="PF03548">
    <property type="entry name" value="LolA"/>
    <property type="match status" value="1"/>
</dbReference>
<accession>A0ABP8GP43</accession>
<feature type="chain" id="PRO_5046296768" description="Outer membrane lipoprotein carrier protein LolA" evidence="2">
    <location>
        <begin position="20"/>
        <end position="223"/>
    </location>
</feature>
<evidence type="ECO:0000313" key="4">
    <source>
        <dbReference type="Proteomes" id="UP001501725"/>
    </source>
</evidence>
<dbReference type="CDD" id="cd16325">
    <property type="entry name" value="LolA"/>
    <property type="match status" value="1"/>
</dbReference>
<dbReference type="Gene3D" id="2.50.20.10">
    <property type="entry name" value="Lipoprotein localisation LolA/LolB/LppX"/>
    <property type="match status" value="1"/>
</dbReference>
<keyword evidence="4" id="KW-1185">Reference proteome</keyword>
<name>A0ABP8GP43_9BACT</name>
<organism evidence="3 4">
    <name type="scientific">Flaviaesturariibacter amylovorans</name>
    <dbReference type="NCBI Taxonomy" id="1084520"/>
    <lineage>
        <taxon>Bacteria</taxon>
        <taxon>Pseudomonadati</taxon>
        <taxon>Bacteroidota</taxon>
        <taxon>Chitinophagia</taxon>
        <taxon>Chitinophagales</taxon>
        <taxon>Chitinophagaceae</taxon>
        <taxon>Flaviaestuariibacter</taxon>
    </lineage>
</organism>
<dbReference type="PANTHER" id="PTHR35869">
    <property type="entry name" value="OUTER-MEMBRANE LIPOPROTEIN CARRIER PROTEIN"/>
    <property type="match status" value="1"/>
</dbReference>
<evidence type="ECO:0000256" key="2">
    <source>
        <dbReference type="SAM" id="SignalP"/>
    </source>
</evidence>
<dbReference type="PANTHER" id="PTHR35869:SF1">
    <property type="entry name" value="OUTER-MEMBRANE LIPOPROTEIN CARRIER PROTEIN"/>
    <property type="match status" value="1"/>
</dbReference>
<evidence type="ECO:0008006" key="5">
    <source>
        <dbReference type="Google" id="ProtNLM"/>
    </source>
</evidence>
<evidence type="ECO:0000313" key="3">
    <source>
        <dbReference type="EMBL" id="GAA4327452.1"/>
    </source>
</evidence>
<dbReference type="Proteomes" id="UP001501725">
    <property type="component" value="Unassembled WGS sequence"/>
</dbReference>
<sequence length="223" mass="24791">MKRFATLILVLATATGAGAQKVSSSNPVNSDPEAKKILDAVSAKFRTFGSPSAAFTYKIENAQGKSLSSKKGTVVMKGTKYHVTIPGMELFSDGKTSWSFDKSANEVTVKDVAEVTGEITPQRLFTNFYDKDFLYKLNGERKEGGKTLQEIELTPTNKTRPYHKVYLWIDKSSKVFHSARILNKDGNRYSYTINTFNAAAKATDAEFMFNAKRYPGVEVVDLR</sequence>
<proteinExistence type="predicted"/>